<sequence length="113" mass="12899">MYIHTLQDDLFICYKQSPDNARSVAFYQRANGASFIKDETFNGSDIINNLIGYEDGQEGPDSLRADKIYAEIQLSNKLEKHFLKMDTNSKKEYEISKKSFGHAYLAIATFTSN</sequence>
<evidence type="ECO:0000313" key="2">
    <source>
        <dbReference type="Proteomes" id="UP000887159"/>
    </source>
</evidence>
<comment type="caution">
    <text evidence="1">The sequence shown here is derived from an EMBL/GenBank/DDBJ whole genome shotgun (WGS) entry which is preliminary data.</text>
</comment>
<dbReference type="AlphaFoldDB" id="A0A8X6SVM3"/>
<evidence type="ECO:0000313" key="1">
    <source>
        <dbReference type="EMBL" id="GFY18640.1"/>
    </source>
</evidence>
<accession>A0A8X6SVM3</accession>
<dbReference type="Proteomes" id="UP000887159">
    <property type="component" value="Unassembled WGS sequence"/>
</dbReference>
<reference evidence="1" key="1">
    <citation type="submission" date="2020-08" db="EMBL/GenBank/DDBJ databases">
        <title>Multicomponent nature underlies the extraordinary mechanical properties of spider dragline silk.</title>
        <authorList>
            <person name="Kono N."/>
            <person name="Nakamura H."/>
            <person name="Mori M."/>
            <person name="Yoshida Y."/>
            <person name="Ohtoshi R."/>
            <person name="Malay A.D."/>
            <person name="Moran D.A.P."/>
            <person name="Tomita M."/>
            <person name="Numata K."/>
            <person name="Arakawa K."/>
        </authorList>
    </citation>
    <scope>NUCLEOTIDE SEQUENCE</scope>
</reference>
<proteinExistence type="predicted"/>
<gene>
    <name evidence="1" type="primary">NCL1_44931</name>
    <name evidence="1" type="ORF">TNCV_2398651</name>
</gene>
<protein>
    <submittedName>
        <fullName evidence="1">Uncharacterized protein</fullName>
    </submittedName>
</protein>
<dbReference type="EMBL" id="BMAU01021349">
    <property type="protein sequence ID" value="GFY18640.1"/>
    <property type="molecule type" value="Genomic_DNA"/>
</dbReference>
<name>A0A8X6SVM3_TRICX</name>
<keyword evidence="2" id="KW-1185">Reference proteome</keyword>
<organism evidence="1 2">
    <name type="scientific">Trichonephila clavipes</name>
    <name type="common">Golden silk orbweaver</name>
    <name type="synonym">Nephila clavipes</name>
    <dbReference type="NCBI Taxonomy" id="2585209"/>
    <lineage>
        <taxon>Eukaryota</taxon>
        <taxon>Metazoa</taxon>
        <taxon>Ecdysozoa</taxon>
        <taxon>Arthropoda</taxon>
        <taxon>Chelicerata</taxon>
        <taxon>Arachnida</taxon>
        <taxon>Araneae</taxon>
        <taxon>Araneomorphae</taxon>
        <taxon>Entelegynae</taxon>
        <taxon>Araneoidea</taxon>
        <taxon>Nephilidae</taxon>
        <taxon>Trichonephila</taxon>
    </lineage>
</organism>